<dbReference type="InterPro" id="IPR045921">
    <property type="entry name" value="DUF6340"/>
</dbReference>
<dbReference type="AlphaFoldDB" id="A0A1M6EA10"/>
<organism evidence="1 2">
    <name type="scientific">Tangfeifania diversioriginum</name>
    <dbReference type="NCBI Taxonomy" id="1168035"/>
    <lineage>
        <taxon>Bacteria</taxon>
        <taxon>Pseudomonadati</taxon>
        <taxon>Bacteroidota</taxon>
        <taxon>Bacteroidia</taxon>
        <taxon>Marinilabiliales</taxon>
        <taxon>Prolixibacteraceae</taxon>
        <taxon>Tangfeifania</taxon>
    </lineage>
</organism>
<dbReference type="PROSITE" id="PS51257">
    <property type="entry name" value="PROKAR_LIPOPROTEIN"/>
    <property type="match status" value="1"/>
</dbReference>
<dbReference type="STRING" id="1168035.SAMN05444280_106119"/>
<name>A0A1M6EA10_9BACT</name>
<sequence length="347" mass="40200">MNRLLLPIISLLVLFTSCTVYKEYPIDVYKPGEAAVPPAANSVALIYRNFKYPNDTLQHFYKNNYRLVKTKNDPDGLDSIMVYSCLNGLARELKSSNTFQQVHLFPYSSFERHTGEHLPELPGELTQKIAGTTQSDLLIALETFSYFFASYPENFEIPESNEVITAAVWGIYDPARERLIERKTIIDTVFWNGYDNQGNYQKGYNPPPRLQALQMASALAGENYAKRFHASWETVNRIYSVPPLPDFEQAALYFEEGKWDQAIALWEKYADDKNGKLAINARYNMALAYELKDNIPLAEEWLEAAYKLAKSYRNQEELDMIRSYRKALETRKKDFKKLNQTENEEQR</sequence>
<proteinExistence type="predicted"/>
<protein>
    <recommendedName>
        <fullName evidence="3">Tetratricopeptide repeat-containing protein</fullName>
    </recommendedName>
</protein>
<evidence type="ECO:0000313" key="2">
    <source>
        <dbReference type="Proteomes" id="UP000184050"/>
    </source>
</evidence>
<reference evidence="1 2" key="1">
    <citation type="submission" date="2016-11" db="EMBL/GenBank/DDBJ databases">
        <authorList>
            <person name="Jaros S."/>
            <person name="Januszkiewicz K."/>
            <person name="Wedrychowicz H."/>
        </authorList>
    </citation>
    <scope>NUCLEOTIDE SEQUENCE [LARGE SCALE GENOMIC DNA]</scope>
    <source>
        <strain evidence="1 2">DSM 27063</strain>
    </source>
</reference>
<dbReference type="OrthoDB" id="1115705at2"/>
<dbReference type="Proteomes" id="UP000184050">
    <property type="component" value="Unassembled WGS sequence"/>
</dbReference>
<evidence type="ECO:0008006" key="3">
    <source>
        <dbReference type="Google" id="ProtNLM"/>
    </source>
</evidence>
<dbReference type="SUPFAM" id="SSF48452">
    <property type="entry name" value="TPR-like"/>
    <property type="match status" value="1"/>
</dbReference>
<dbReference type="Gene3D" id="1.25.40.10">
    <property type="entry name" value="Tetratricopeptide repeat domain"/>
    <property type="match status" value="1"/>
</dbReference>
<gene>
    <name evidence="1" type="ORF">SAMN05444280_106119</name>
</gene>
<accession>A0A1M6EA10</accession>
<dbReference type="EMBL" id="FQZE01000006">
    <property type="protein sequence ID" value="SHI82253.1"/>
    <property type="molecule type" value="Genomic_DNA"/>
</dbReference>
<dbReference type="RefSeq" id="WP_073166997.1">
    <property type="nucleotide sequence ID" value="NZ_FQZE01000006.1"/>
</dbReference>
<dbReference type="Pfam" id="PF19867">
    <property type="entry name" value="DUF6340"/>
    <property type="match status" value="1"/>
</dbReference>
<evidence type="ECO:0000313" key="1">
    <source>
        <dbReference type="EMBL" id="SHI82253.1"/>
    </source>
</evidence>
<dbReference type="InterPro" id="IPR011990">
    <property type="entry name" value="TPR-like_helical_dom_sf"/>
</dbReference>
<keyword evidence="2" id="KW-1185">Reference proteome</keyword>